<gene>
    <name evidence="2" type="ORF">FisN_11Lh344</name>
</gene>
<dbReference type="EMBL" id="BDSP01000140">
    <property type="protein sequence ID" value="GAX19795.1"/>
    <property type="molecule type" value="Genomic_DNA"/>
</dbReference>
<feature type="compositionally biased region" description="Basic and acidic residues" evidence="1">
    <location>
        <begin position="344"/>
        <end position="356"/>
    </location>
</feature>
<dbReference type="PANTHER" id="PTHR23146">
    <property type="entry name" value="LEO1 PROTEIN"/>
    <property type="match status" value="1"/>
</dbReference>
<dbReference type="GO" id="GO:0016593">
    <property type="term" value="C:Cdc73/Paf1 complex"/>
    <property type="evidence" value="ECO:0007669"/>
    <property type="project" value="InterPro"/>
</dbReference>
<keyword evidence="3" id="KW-1185">Reference proteome</keyword>
<dbReference type="InParanoid" id="A0A1Z5K0I1"/>
<evidence type="ECO:0000313" key="3">
    <source>
        <dbReference type="Proteomes" id="UP000198406"/>
    </source>
</evidence>
<sequence length="396" mass="45208">MPSTQELFGDDSSEASVVEEMTNATTERTFEEKNDDDNQDDEDTPPPKRPAAENTITYNDDESWSIPSFPPPPTNLQPFVLKLPNFMGMQTQPFSADEYDPAQEEEYFGPQSVWNLVRYRYNDDGKRESNTRLVEWEDGSYTLHVGAEAFTVDLMDHAVLQKKNNEGFPGLNGYLYVSHKASMGNNSNTTTTLECVHPLKARGTLKPTSLQSAAHKALTVSIRQQMINKRAKIANYQTTQDPEKLKQERIKVKQDLEKAALARGERRVVGVAPRRRPRRSRAYLEEEEDDDDEDYDTTNIKAMKRRTYNDDDDGEDDDFGNDDGDDDDDDEDDTFHRVRPKKQARQESKQDKKGLSDDDDDDGDAEEEDDDDVVRPVKTNHKRNAQALFDDDSDSE</sequence>
<dbReference type="PANTHER" id="PTHR23146:SF0">
    <property type="entry name" value="RNA POLYMERASE-ASSOCIATED PROTEIN LEO1"/>
    <property type="match status" value="1"/>
</dbReference>
<evidence type="ECO:0000313" key="2">
    <source>
        <dbReference type="EMBL" id="GAX19795.1"/>
    </source>
</evidence>
<proteinExistence type="predicted"/>
<protein>
    <submittedName>
        <fullName evidence="2">RNA polymerase-associated protein LEO1</fullName>
    </submittedName>
</protein>
<reference evidence="2 3" key="1">
    <citation type="journal article" date="2015" name="Plant Cell">
        <title>Oil accumulation by the oleaginous diatom Fistulifera solaris as revealed by the genome and transcriptome.</title>
        <authorList>
            <person name="Tanaka T."/>
            <person name="Maeda Y."/>
            <person name="Veluchamy A."/>
            <person name="Tanaka M."/>
            <person name="Abida H."/>
            <person name="Marechal E."/>
            <person name="Bowler C."/>
            <person name="Muto M."/>
            <person name="Sunaga Y."/>
            <person name="Tanaka M."/>
            <person name="Yoshino T."/>
            <person name="Taniguchi T."/>
            <person name="Fukuda Y."/>
            <person name="Nemoto M."/>
            <person name="Matsumoto M."/>
            <person name="Wong P.S."/>
            <person name="Aburatani S."/>
            <person name="Fujibuchi W."/>
        </authorList>
    </citation>
    <scope>NUCLEOTIDE SEQUENCE [LARGE SCALE GENOMIC DNA]</scope>
    <source>
        <strain evidence="2 3">JPCC DA0580</strain>
    </source>
</reference>
<dbReference type="GO" id="GO:0006368">
    <property type="term" value="P:transcription elongation by RNA polymerase II"/>
    <property type="evidence" value="ECO:0007669"/>
    <property type="project" value="InterPro"/>
</dbReference>
<dbReference type="AlphaFoldDB" id="A0A1Z5K0I1"/>
<feature type="compositionally biased region" description="Acidic residues" evidence="1">
    <location>
        <begin position="310"/>
        <end position="333"/>
    </location>
</feature>
<feature type="compositionally biased region" description="Acidic residues" evidence="1">
    <location>
        <begin position="285"/>
        <end position="296"/>
    </location>
</feature>
<feature type="compositionally biased region" description="Acidic residues" evidence="1">
    <location>
        <begin position="357"/>
        <end position="372"/>
    </location>
</feature>
<feature type="compositionally biased region" description="Acidic residues" evidence="1">
    <location>
        <begin position="33"/>
        <end position="44"/>
    </location>
</feature>
<dbReference type="GO" id="GO:1990269">
    <property type="term" value="F:RNA polymerase II C-terminal domain phosphoserine binding"/>
    <property type="evidence" value="ECO:0007669"/>
    <property type="project" value="TreeGrafter"/>
</dbReference>
<evidence type="ECO:0000256" key="1">
    <source>
        <dbReference type="SAM" id="MobiDB-lite"/>
    </source>
</evidence>
<name>A0A1Z5K0I1_FISSO</name>
<organism evidence="2 3">
    <name type="scientific">Fistulifera solaris</name>
    <name type="common">Oleaginous diatom</name>
    <dbReference type="NCBI Taxonomy" id="1519565"/>
    <lineage>
        <taxon>Eukaryota</taxon>
        <taxon>Sar</taxon>
        <taxon>Stramenopiles</taxon>
        <taxon>Ochrophyta</taxon>
        <taxon>Bacillariophyta</taxon>
        <taxon>Bacillariophyceae</taxon>
        <taxon>Bacillariophycidae</taxon>
        <taxon>Naviculales</taxon>
        <taxon>Naviculaceae</taxon>
        <taxon>Fistulifera</taxon>
    </lineage>
</organism>
<feature type="region of interest" description="Disordered" evidence="1">
    <location>
        <begin position="264"/>
        <end position="396"/>
    </location>
</feature>
<comment type="caution">
    <text evidence="2">The sequence shown here is derived from an EMBL/GenBank/DDBJ whole genome shotgun (WGS) entry which is preliminary data.</text>
</comment>
<accession>A0A1Z5K0I1</accession>
<dbReference type="Pfam" id="PF04004">
    <property type="entry name" value="Leo1"/>
    <property type="match status" value="1"/>
</dbReference>
<feature type="region of interest" description="Disordered" evidence="1">
    <location>
        <begin position="1"/>
        <end position="71"/>
    </location>
</feature>
<dbReference type="GO" id="GO:0032968">
    <property type="term" value="P:positive regulation of transcription elongation by RNA polymerase II"/>
    <property type="evidence" value="ECO:0007669"/>
    <property type="project" value="TreeGrafter"/>
</dbReference>
<dbReference type="OrthoDB" id="20844at2759"/>
<dbReference type="InterPro" id="IPR007149">
    <property type="entry name" value="Leo1"/>
</dbReference>
<dbReference type="Proteomes" id="UP000198406">
    <property type="component" value="Unassembled WGS sequence"/>
</dbReference>